<proteinExistence type="predicted"/>
<reference evidence="2 3" key="1">
    <citation type="submission" date="2020-12" db="EMBL/GenBank/DDBJ databases">
        <title>Metabolic potential, ecology and presence of endohyphal bacteria is reflected in genomic diversity of Mucoromycotina.</title>
        <authorList>
            <person name="Muszewska A."/>
            <person name="Okrasinska A."/>
            <person name="Steczkiewicz K."/>
            <person name="Drgas O."/>
            <person name="Orlowska M."/>
            <person name="Perlinska-Lenart U."/>
            <person name="Aleksandrzak-Piekarczyk T."/>
            <person name="Szatraj K."/>
            <person name="Zielenkiewicz U."/>
            <person name="Pilsyk S."/>
            <person name="Malc E."/>
            <person name="Mieczkowski P."/>
            <person name="Kruszewska J.S."/>
            <person name="Biernat P."/>
            <person name="Pawlowska J."/>
        </authorList>
    </citation>
    <scope>NUCLEOTIDE SEQUENCE [LARGE SCALE GENOMIC DNA]</scope>
    <source>
        <strain evidence="2 3">CBS 142.35</strain>
    </source>
</reference>
<dbReference type="Proteomes" id="UP000646827">
    <property type="component" value="Unassembled WGS sequence"/>
</dbReference>
<dbReference type="AlphaFoldDB" id="A0A8H7RX09"/>
<evidence type="ECO:0000313" key="2">
    <source>
        <dbReference type="EMBL" id="KAG2217782.1"/>
    </source>
</evidence>
<feature type="compositionally biased region" description="Low complexity" evidence="1">
    <location>
        <begin position="1"/>
        <end position="20"/>
    </location>
</feature>
<sequence length="156" mass="17818">MSWAQSSSSVTVRQQQQQQQDHSIDEPNVRASLDCGLTIPVRQTSKHYELDPKLQAKVDRVVSSNEIRLISQRIQRGQRVQSMCSCPASDVAIATNTSSITLPVQDKEESSHHYNKKLSHHFHPDSYYQHYHSNLNNSFLHQQSPPPPPPPHHHFP</sequence>
<accession>A0A8H7RX09</accession>
<feature type="region of interest" description="Disordered" evidence="1">
    <location>
        <begin position="137"/>
        <end position="156"/>
    </location>
</feature>
<evidence type="ECO:0000313" key="3">
    <source>
        <dbReference type="Proteomes" id="UP000646827"/>
    </source>
</evidence>
<protein>
    <submittedName>
        <fullName evidence="2">Uncharacterized protein</fullName>
    </submittedName>
</protein>
<organism evidence="2 3">
    <name type="scientific">Circinella minor</name>
    <dbReference type="NCBI Taxonomy" id="1195481"/>
    <lineage>
        <taxon>Eukaryota</taxon>
        <taxon>Fungi</taxon>
        <taxon>Fungi incertae sedis</taxon>
        <taxon>Mucoromycota</taxon>
        <taxon>Mucoromycotina</taxon>
        <taxon>Mucoromycetes</taxon>
        <taxon>Mucorales</taxon>
        <taxon>Lichtheimiaceae</taxon>
        <taxon>Circinella</taxon>
    </lineage>
</organism>
<gene>
    <name evidence="2" type="ORF">INT45_011839</name>
</gene>
<evidence type="ECO:0000256" key="1">
    <source>
        <dbReference type="SAM" id="MobiDB-lite"/>
    </source>
</evidence>
<feature type="region of interest" description="Disordered" evidence="1">
    <location>
        <begin position="1"/>
        <end position="29"/>
    </location>
</feature>
<keyword evidence="3" id="KW-1185">Reference proteome</keyword>
<name>A0A8H7RX09_9FUNG</name>
<dbReference type="OrthoDB" id="2290405at2759"/>
<comment type="caution">
    <text evidence="2">The sequence shown here is derived from an EMBL/GenBank/DDBJ whole genome shotgun (WGS) entry which is preliminary data.</text>
</comment>
<dbReference type="EMBL" id="JAEPRB010000273">
    <property type="protein sequence ID" value="KAG2217782.1"/>
    <property type="molecule type" value="Genomic_DNA"/>
</dbReference>